<protein>
    <submittedName>
        <fullName evidence="8">Sigma-70 family RNA polymerase sigma factor</fullName>
    </submittedName>
</protein>
<dbReference type="InterPro" id="IPR013325">
    <property type="entry name" value="RNA_pol_sigma_r2"/>
</dbReference>
<dbReference type="Proteomes" id="UP000244867">
    <property type="component" value="Unassembled WGS sequence"/>
</dbReference>
<dbReference type="GO" id="GO:0016987">
    <property type="term" value="F:sigma factor activity"/>
    <property type="evidence" value="ECO:0007669"/>
    <property type="project" value="UniProtKB-KW"/>
</dbReference>
<evidence type="ECO:0000313" key="9">
    <source>
        <dbReference type="Proteomes" id="UP000244867"/>
    </source>
</evidence>
<comment type="similarity">
    <text evidence="1">Belongs to the sigma-70 factor family. ECF subfamily.</text>
</comment>
<keyword evidence="5" id="KW-0804">Transcription</keyword>
<dbReference type="InterPro" id="IPR036388">
    <property type="entry name" value="WH-like_DNA-bd_sf"/>
</dbReference>
<dbReference type="GO" id="GO:0006352">
    <property type="term" value="P:DNA-templated transcription initiation"/>
    <property type="evidence" value="ECO:0007669"/>
    <property type="project" value="InterPro"/>
</dbReference>
<dbReference type="RefSeq" id="WP_108345686.1">
    <property type="nucleotide sequence ID" value="NZ_PYXZ01000008.1"/>
</dbReference>
<evidence type="ECO:0000259" key="6">
    <source>
        <dbReference type="Pfam" id="PF04542"/>
    </source>
</evidence>
<dbReference type="Gene3D" id="1.10.1740.10">
    <property type="match status" value="1"/>
</dbReference>
<reference evidence="8 9" key="1">
    <citation type="submission" date="2018-03" db="EMBL/GenBank/DDBJ databases">
        <authorList>
            <person name="Keele B.F."/>
        </authorList>
    </citation>
    <scope>NUCLEOTIDE SEQUENCE [LARGE SCALE GENOMIC DNA]</scope>
    <source>
        <strain evidence="8 9">IB-3</strain>
    </source>
</reference>
<sequence>MGTLVIQARGGSQTAWNQLVERLLPLVTSLIRRHRLYGADADDVNQTVWLRLVEHLDRIEEPLALPGWLSTVTRNECLRYLERRGRSVPADPQESPVFDRADDAPDLAEALMITERHSALVDALLELPDDRRELLLLLTEDPPLSYAEISKRCGIPVGSIGPTRARAIQQLRTSRALRHLAPPAPDGRNP</sequence>
<evidence type="ECO:0000256" key="5">
    <source>
        <dbReference type="ARBA" id="ARBA00023163"/>
    </source>
</evidence>
<keyword evidence="3" id="KW-0731">Sigma factor</keyword>
<evidence type="ECO:0000256" key="2">
    <source>
        <dbReference type="ARBA" id="ARBA00023015"/>
    </source>
</evidence>
<dbReference type="NCBIfam" id="TIGR02937">
    <property type="entry name" value="sigma70-ECF"/>
    <property type="match status" value="1"/>
</dbReference>
<evidence type="ECO:0000256" key="3">
    <source>
        <dbReference type="ARBA" id="ARBA00023082"/>
    </source>
</evidence>
<dbReference type="Gene3D" id="1.10.10.10">
    <property type="entry name" value="Winged helix-like DNA-binding domain superfamily/Winged helix DNA-binding domain"/>
    <property type="match status" value="1"/>
</dbReference>
<accession>A0A2R7YU73</accession>
<dbReference type="SUPFAM" id="SSF88946">
    <property type="entry name" value="Sigma2 domain of RNA polymerase sigma factors"/>
    <property type="match status" value="1"/>
</dbReference>
<dbReference type="EMBL" id="PYXZ01000008">
    <property type="protein sequence ID" value="PUA79908.1"/>
    <property type="molecule type" value="Genomic_DNA"/>
</dbReference>
<evidence type="ECO:0000256" key="1">
    <source>
        <dbReference type="ARBA" id="ARBA00010641"/>
    </source>
</evidence>
<dbReference type="InterPro" id="IPR013324">
    <property type="entry name" value="RNA_pol_sigma_r3/r4-like"/>
</dbReference>
<proteinExistence type="inferred from homology"/>
<dbReference type="PANTHER" id="PTHR43133:SF8">
    <property type="entry name" value="RNA POLYMERASE SIGMA FACTOR HI_1459-RELATED"/>
    <property type="match status" value="1"/>
</dbReference>
<keyword evidence="4" id="KW-0238">DNA-binding</keyword>
<dbReference type="Pfam" id="PF04542">
    <property type="entry name" value="Sigma70_r2"/>
    <property type="match status" value="1"/>
</dbReference>
<dbReference type="InterPro" id="IPR014284">
    <property type="entry name" value="RNA_pol_sigma-70_dom"/>
</dbReference>
<dbReference type="AlphaFoldDB" id="A0A2R7YU73"/>
<feature type="domain" description="RNA polymerase sigma factor 70 region 4 type 2" evidence="7">
    <location>
        <begin position="119"/>
        <end position="171"/>
    </location>
</feature>
<feature type="domain" description="RNA polymerase sigma-70 region 2" evidence="6">
    <location>
        <begin position="19"/>
        <end position="86"/>
    </location>
</feature>
<dbReference type="Pfam" id="PF08281">
    <property type="entry name" value="Sigma70_r4_2"/>
    <property type="match status" value="1"/>
</dbReference>
<organism evidence="8 9">
    <name type="scientific">Nocardioides currus</name>
    <dbReference type="NCBI Taxonomy" id="2133958"/>
    <lineage>
        <taxon>Bacteria</taxon>
        <taxon>Bacillati</taxon>
        <taxon>Actinomycetota</taxon>
        <taxon>Actinomycetes</taxon>
        <taxon>Propionibacteriales</taxon>
        <taxon>Nocardioidaceae</taxon>
        <taxon>Nocardioides</taxon>
    </lineage>
</organism>
<name>A0A2R7YU73_9ACTN</name>
<dbReference type="SUPFAM" id="SSF88659">
    <property type="entry name" value="Sigma3 and sigma4 domains of RNA polymerase sigma factors"/>
    <property type="match status" value="1"/>
</dbReference>
<evidence type="ECO:0000256" key="4">
    <source>
        <dbReference type="ARBA" id="ARBA00023125"/>
    </source>
</evidence>
<dbReference type="OrthoDB" id="265863at2"/>
<dbReference type="PANTHER" id="PTHR43133">
    <property type="entry name" value="RNA POLYMERASE ECF-TYPE SIGMA FACTO"/>
    <property type="match status" value="1"/>
</dbReference>
<dbReference type="InterPro" id="IPR007627">
    <property type="entry name" value="RNA_pol_sigma70_r2"/>
</dbReference>
<dbReference type="InterPro" id="IPR013249">
    <property type="entry name" value="RNA_pol_sigma70_r4_t2"/>
</dbReference>
<evidence type="ECO:0000313" key="8">
    <source>
        <dbReference type="EMBL" id="PUA79908.1"/>
    </source>
</evidence>
<evidence type="ECO:0000259" key="7">
    <source>
        <dbReference type="Pfam" id="PF08281"/>
    </source>
</evidence>
<keyword evidence="2" id="KW-0805">Transcription regulation</keyword>
<dbReference type="InterPro" id="IPR039425">
    <property type="entry name" value="RNA_pol_sigma-70-like"/>
</dbReference>
<dbReference type="GO" id="GO:0003677">
    <property type="term" value="F:DNA binding"/>
    <property type="evidence" value="ECO:0007669"/>
    <property type="project" value="UniProtKB-KW"/>
</dbReference>
<comment type="caution">
    <text evidence="8">The sequence shown here is derived from an EMBL/GenBank/DDBJ whole genome shotgun (WGS) entry which is preliminary data.</text>
</comment>
<keyword evidence="9" id="KW-1185">Reference proteome</keyword>
<gene>
    <name evidence="8" type="ORF">C7S10_17290</name>
</gene>